<evidence type="ECO:0000256" key="1">
    <source>
        <dbReference type="ARBA" id="ARBA00004571"/>
    </source>
</evidence>
<evidence type="ECO:0000256" key="10">
    <source>
        <dbReference type="SAM" id="SignalP"/>
    </source>
</evidence>
<name>A0A1P8EM06_9GAMM</name>
<evidence type="ECO:0000256" key="8">
    <source>
        <dbReference type="ARBA" id="ARBA00023136"/>
    </source>
</evidence>
<evidence type="ECO:0008006" key="15">
    <source>
        <dbReference type="Google" id="ProtNLM"/>
    </source>
</evidence>
<dbReference type="InterPro" id="IPR037224">
    <property type="entry name" value="PapC_N_sf"/>
</dbReference>
<comment type="similarity">
    <text evidence="2">Belongs to the fimbrial export usher family.</text>
</comment>
<evidence type="ECO:0000256" key="6">
    <source>
        <dbReference type="ARBA" id="ARBA00022692"/>
    </source>
</evidence>
<keyword evidence="6" id="KW-0812">Transmembrane</keyword>
<feature type="domain" description="PapC N-terminal" evidence="12">
    <location>
        <begin position="31"/>
        <end position="171"/>
    </location>
</feature>
<dbReference type="AlphaFoldDB" id="A0A1P8EM06"/>
<keyword evidence="5" id="KW-1029">Fimbrium biogenesis</keyword>
<dbReference type="InterPro" id="IPR025949">
    <property type="entry name" value="PapC-like_C"/>
</dbReference>
<keyword evidence="3" id="KW-0813">Transport</keyword>
<evidence type="ECO:0000256" key="3">
    <source>
        <dbReference type="ARBA" id="ARBA00022448"/>
    </source>
</evidence>
<sequence length="862" mass="95817">MPNLLLKNLPFRLTAMCIGIYSSLAHAADTEFNVAFLQDVTDQVSIEAVKNGYSITPGTYDFSIFINGQKVGTRSVKFLKDEHNNVVPCLDQHLIDDYSILFQSPSEKRQNAAGCYDLSAIPNATITTDTNAQKIDLSIPQINLQQYARGYVPVRLFNQGINALVLNYSLSSNYFNNKNTEDRYNNALFLNGGFNYGAWRYRNQSSLTQYSGQSTHWQTVSNKFERDLHTAIPMRLELGDASSSNDVFDSINFRGVQLSSDTIQLPLGLQNYAPVIRGVAQTNALIEIRQNGYIIYTTNVAAGNFVINDLYAANQSGDLEVSIIESDGRIKKFVQPYSAVPNMVRAGQSKFQLTAGQYRDGTYNNYHPYFAQLSYAYGLNNYLTPYTGAIAAQDYYAVATGLAVSMGNFGALSSDITYAQNTTAQGDKKEGGSLRFLYSKSLNSLGTNIRVVGYRYSTQNYYSLGDALQEKAQWKNGLYEYTYDDTTASNNDQLSEEERRRYYYSSTYYNKRNQFQVSFNQSLGQRGQVYATLAKTDFWQKEFNQESWQVGYNHNYKGIFYGLYYQKTKSMFQSSDYNVGFNISIPLDRPMTIKKYDLISNTSYQYSGSTGSNTTTALSGNFLEDKNLNAQVQFGYAEQNNNNSVAFNTNYRGTKLNSSFGYTYSNQYQQASANINGGVLVHSDGIIFGQQMYSNPIVIEAKGAEGVRVENQAGLKVDKSGYAVISGSTAYMRNRVALRAEDIGQNVNIDDPVISDIVPTKYAVVKVKFDVRSGQSVLTTLSFNGKTVTTGASVIDIKTQKNVGLVGLNGQAFLSGVSSGQTLLVKWGEDTTEQCQLTLPTLSNRQTGYDEINVSCTAVGAH</sequence>
<gene>
    <name evidence="13" type="ORF">BEN76_15005</name>
</gene>
<evidence type="ECO:0000313" key="13">
    <source>
        <dbReference type="EMBL" id="APV37235.1"/>
    </source>
</evidence>
<dbReference type="Gene3D" id="2.60.40.2610">
    <property type="entry name" value="Outer membrane usher protein FimD, plug domain"/>
    <property type="match status" value="1"/>
</dbReference>
<dbReference type="InterPro" id="IPR042186">
    <property type="entry name" value="FimD_plug_dom"/>
</dbReference>
<protein>
    <recommendedName>
        <fullName evidence="15">Fimbrial biogenesis outer membrane usher protein</fullName>
    </recommendedName>
</protein>
<reference evidence="13 14" key="1">
    <citation type="submission" date="2016-08" db="EMBL/GenBank/DDBJ databases">
        <title>Complete genome sequence of Acinetobacter baylyi strain GFJ2.</title>
        <authorList>
            <person name="Tabata M."/>
            <person name="Kuboki S."/>
            <person name="Gibu N."/>
            <person name="Kinouchi Y."/>
            <person name="Vangnai A."/>
            <person name="Kasai D."/>
            <person name="Fukuda M."/>
        </authorList>
    </citation>
    <scope>NUCLEOTIDE SEQUENCE [LARGE SCALE GENOMIC DNA]</scope>
    <source>
        <strain evidence="13 14">GFJ2</strain>
    </source>
</reference>
<evidence type="ECO:0000256" key="5">
    <source>
        <dbReference type="ARBA" id="ARBA00022558"/>
    </source>
</evidence>
<comment type="subcellular location">
    <subcellularLocation>
        <location evidence="1">Cell outer membrane</location>
        <topology evidence="1">Multi-pass membrane protein</topology>
    </subcellularLocation>
</comment>
<dbReference type="Proteomes" id="UP000185674">
    <property type="component" value="Chromosome"/>
</dbReference>
<accession>A0A1P8EM06</accession>
<dbReference type="InterPro" id="IPR025885">
    <property type="entry name" value="PapC_N"/>
</dbReference>
<keyword evidence="9" id="KW-0998">Cell outer membrane</keyword>
<evidence type="ECO:0000256" key="7">
    <source>
        <dbReference type="ARBA" id="ARBA00022729"/>
    </source>
</evidence>
<keyword evidence="8" id="KW-0472">Membrane</keyword>
<organism evidence="13 14">
    <name type="scientific">Acinetobacter soli</name>
    <dbReference type="NCBI Taxonomy" id="487316"/>
    <lineage>
        <taxon>Bacteria</taxon>
        <taxon>Pseudomonadati</taxon>
        <taxon>Pseudomonadota</taxon>
        <taxon>Gammaproteobacteria</taxon>
        <taxon>Moraxellales</taxon>
        <taxon>Moraxellaceae</taxon>
        <taxon>Acinetobacter</taxon>
    </lineage>
</organism>
<evidence type="ECO:0000259" key="11">
    <source>
        <dbReference type="Pfam" id="PF13953"/>
    </source>
</evidence>
<feature type="signal peptide" evidence="10">
    <location>
        <begin position="1"/>
        <end position="27"/>
    </location>
</feature>
<proteinExistence type="inferred from homology"/>
<dbReference type="Pfam" id="PF00577">
    <property type="entry name" value="Usher"/>
    <property type="match status" value="1"/>
</dbReference>
<feature type="domain" description="PapC-like C-terminal" evidence="11">
    <location>
        <begin position="782"/>
        <end position="838"/>
    </location>
</feature>
<dbReference type="STRING" id="487316.BEN76_15005"/>
<dbReference type="Pfam" id="PF13954">
    <property type="entry name" value="PapC_N"/>
    <property type="match status" value="1"/>
</dbReference>
<dbReference type="EMBL" id="CP016896">
    <property type="protein sequence ID" value="APV37235.1"/>
    <property type="molecule type" value="Genomic_DNA"/>
</dbReference>
<keyword evidence="4" id="KW-1134">Transmembrane beta strand</keyword>
<evidence type="ECO:0000259" key="12">
    <source>
        <dbReference type="Pfam" id="PF13954"/>
    </source>
</evidence>
<evidence type="ECO:0000256" key="9">
    <source>
        <dbReference type="ARBA" id="ARBA00023237"/>
    </source>
</evidence>
<dbReference type="GO" id="GO:0009297">
    <property type="term" value="P:pilus assembly"/>
    <property type="evidence" value="ECO:0007669"/>
    <property type="project" value="InterPro"/>
</dbReference>
<evidence type="ECO:0000313" key="14">
    <source>
        <dbReference type="Proteomes" id="UP000185674"/>
    </source>
</evidence>
<dbReference type="GO" id="GO:0009279">
    <property type="term" value="C:cell outer membrane"/>
    <property type="evidence" value="ECO:0007669"/>
    <property type="project" value="UniProtKB-SubCell"/>
</dbReference>
<dbReference type="SUPFAM" id="SSF141729">
    <property type="entry name" value="FimD N-terminal domain-like"/>
    <property type="match status" value="1"/>
</dbReference>
<keyword evidence="7 10" id="KW-0732">Signal</keyword>
<dbReference type="RefSeq" id="WP_076033415.1">
    <property type="nucleotide sequence ID" value="NZ_JBDLPC010000003.1"/>
</dbReference>
<evidence type="ECO:0000256" key="2">
    <source>
        <dbReference type="ARBA" id="ARBA00008064"/>
    </source>
</evidence>
<dbReference type="Gene3D" id="2.60.40.3110">
    <property type="match status" value="1"/>
</dbReference>
<dbReference type="Gene3D" id="3.10.20.410">
    <property type="match status" value="1"/>
</dbReference>
<dbReference type="KEGG" id="asol:BEN76_15005"/>
<evidence type="ECO:0000256" key="4">
    <source>
        <dbReference type="ARBA" id="ARBA00022452"/>
    </source>
</evidence>
<dbReference type="InterPro" id="IPR043142">
    <property type="entry name" value="PapC-like_C_sf"/>
</dbReference>
<dbReference type="Pfam" id="PF13953">
    <property type="entry name" value="PapC_C"/>
    <property type="match status" value="1"/>
</dbReference>
<dbReference type="Gene3D" id="2.60.40.2070">
    <property type="match status" value="1"/>
</dbReference>
<dbReference type="GO" id="GO:0015473">
    <property type="term" value="F:fimbrial usher porin activity"/>
    <property type="evidence" value="ECO:0007669"/>
    <property type="project" value="InterPro"/>
</dbReference>
<dbReference type="InterPro" id="IPR000015">
    <property type="entry name" value="Fimb_usher"/>
</dbReference>
<feature type="chain" id="PRO_5012726931" description="Fimbrial biogenesis outer membrane usher protein" evidence="10">
    <location>
        <begin position="28"/>
        <end position="862"/>
    </location>
</feature>
<dbReference type="PANTHER" id="PTHR30451">
    <property type="entry name" value="OUTER MEMBRANE USHER PROTEIN"/>
    <property type="match status" value="1"/>
</dbReference>
<dbReference type="PANTHER" id="PTHR30451:SF21">
    <property type="entry name" value="FIMBRIAL USHER DOMAIN-CONTAINING PROTEIN YDET-RELATED"/>
    <property type="match status" value="1"/>
</dbReference>